<dbReference type="RefSeq" id="WP_149328910.1">
    <property type="nucleotide sequence ID" value="NZ_VTPY01000005.1"/>
</dbReference>
<dbReference type="EMBL" id="VTPY01000005">
    <property type="protein sequence ID" value="KAA0011166.1"/>
    <property type="molecule type" value="Genomic_DNA"/>
</dbReference>
<sequence length="111" mass="12078">MHALTINDAACAYLLKMPRPYQRTVALERCTSHLVEAHGITLERAGLAALQALAELETLNQTAYIDAEASTAHVVIVRRPGRTALAFSVADLLRLHAQERSTPLPPATSQH</sequence>
<name>A0A7V7KFU8_9GAMM</name>
<dbReference type="AlphaFoldDB" id="A0A7V7KFU8"/>
<keyword evidence="2" id="KW-1185">Reference proteome</keyword>
<comment type="caution">
    <text evidence="1">The sequence shown here is derived from an EMBL/GenBank/DDBJ whole genome shotgun (WGS) entry which is preliminary data.</text>
</comment>
<dbReference type="Proteomes" id="UP000486760">
    <property type="component" value="Unassembled WGS sequence"/>
</dbReference>
<evidence type="ECO:0000313" key="1">
    <source>
        <dbReference type="EMBL" id="KAA0011166.1"/>
    </source>
</evidence>
<gene>
    <name evidence="1" type="ORF">F0A17_13650</name>
</gene>
<accession>A0A7V7KFU8</accession>
<reference evidence="1 2" key="1">
    <citation type="submission" date="2019-08" db="EMBL/GenBank/DDBJ databases">
        <title>Bioinformatics analysis of the strain L3 and L5.</title>
        <authorList>
            <person name="Li X."/>
        </authorList>
    </citation>
    <scope>NUCLEOTIDE SEQUENCE [LARGE SCALE GENOMIC DNA]</scope>
    <source>
        <strain evidence="1 2">L5</strain>
    </source>
</reference>
<proteinExistence type="predicted"/>
<evidence type="ECO:0000313" key="2">
    <source>
        <dbReference type="Proteomes" id="UP000486760"/>
    </source>
</evidence>
<organism evidence="1 2">
    <name type="scientific">Billgrantia pellis</name>
    <dbReference type="NCBI Taxonomy" id="2606936"/>
    <lineage>
        <taxon>Bacteria</taxon>
        <taxon>Pseudomonadati</taxon>
        <taxon>Pseudomonadota</taxon>
        <taxon>Gammaproteobacteria</taxon>
        <taxon>Oceanospirillales</taxon>
        <taxon>Halomonadaceae</taxon>
        <taxon>Billgrantia</taxon>
    </lineage>
</organism>
<protein>
    <submittedName>
        <fullName evidence="1">Uncharacterized protein</fullName>
    </submittedName>
</protein>